<dbReference type="GO" id="GO:0016787">
    <property type="term" value="F:hydrolase activity"/>
    <property type="evidence" value="ECO:0007669"/>
    <property type="project" value="UniProtKB-KW"/>
</dbReference>
<protein>
    <submittedName>
        <fullName evidence="2">Phosphohydrolase</fullName>
    </submittedName>
</protein>
<dbReference type="eggNOG" id="COG1418">
    <property type="taxonomic scope" value="Bacteria"/>
</dbReference>
<dbReference type="AlphaFoldDB" id="A0A174TDC8"/>
<organism evidence="2 3">
    <name type="scientific">Clostridium paraputrificum</name>
    <dbReference type="NCBI Taxonomy" id="29363"/>
    <lineage>
        <taxon>Bacteria</taxon>
        <taxon>Bacillati</taxon>
        <taxon>Bacillota</taxon>
        <taxon>Clostridia</taxon>
        <taxon>Eubacteriales</taxon>
        <taxon>Clostridiaceae</taxon>
        <taxon>Clostridium</taxon>
    </lineage>
</organism>
<dbReference type="OrthoDB" id="9797344at2"/>
<dbReference type="SUPFAM" id="SSF109604">
    <property type="entry name" value="HD-domain/PDEase-like"/>
    <property type="match status" value="1"/>
</dbReference>
<dbReference type="PANTHER" id="PTHR33594:SF1">
    <property type="entry name" value="HD_PDEASE DOMAIN-CONTAINING PROTEIN"/>
    <property type="match status" value="1"/>
</dbReference>
<dbReference type="Pfam" id="PF01966">
    <property type="entry name" value="HD"/>
    <property type="match status" value="1"/>
</dbReference>
<dbReference type="EMBL" id="MAPZ01000010">
    <property type="protein sequence ID" value="OBY11974.1"/>
    <property type="molecule type" value="Genomic_DNA"/>
</dbReference>
<proteinExistence type="predicted"/>
<evidence type="ECO:0000259" key="1">
    <source>
        <dbReference type="SMART" id="SM00471"/>
    </source>
</evidence>
<feature type="domain" description="HD/PDEase" evidence="1">
    <location>
        <begin position="22"/>
        <end position="137"/>
    </location>
</feature>
<keyword evidence="2" id="KW-0378">Hydrolase</keyword>
<dbReference type="Gene3D" id="1.20.58.1910">
    <property type="match status" value="1"/>
</dbReference>
<keyword evidence="3" id="KW-1185">Reference proteome</keyword>
<dbReference type="InterPro" id="IPR006674">
    <property type="entry name" value="HD_domain"/>
</dbReference>
<evidence type="ECO:0000313" key="2">
    <source>
        <dbReference type="EMBL" id="OBY11974.1"/>
    </source>
</evidence>
<dbReference type="Proteomes" id="UP000092714">
    <property type="component" value="Unassembled WGS sequence"/>
</dbReference>
<dbReference type="Gene3D" id="1.10.472.50">
    <property type="entry name" value="HD-domain/PDEase-like"/>
    <property type="match status" value="1"/>
</dbReference>
<gene>
    <name evidence="2" type="ORF">CP373A1_03360</name>
</gene>
<dbReference type="PANTHER" id="PTHR33594">
    <property type="entry name" value="SUPERFAMILY HYDROLASE, PUTATIVE (AFU_ORTHOLOGUE AFUA_1G03035)-RELATED"/>
    <property type="match status" value="1"/>
</dbReference>
<dbReference type="SMART" id="SM00471">
    <property type="entry name" value="HDc"/>
    <property type="match status" value="1"/>
</dbReference>
<dbReference type="InterPro" id="IPR003607">
    <property type="entry name" value="HD/PDEase_dom"/>
</dbReference>
<sequence>MDKKDIIKQTKRYVKDKLINEGSGHDWFHIERVYNTSKAIYKKEGGDIFIIEMCALLHDIGDWKFSNDNKTETKEIEALLENLQVKKSDRDRIIKIIKKISFKGGIVDSSQECIEGKIVQDADRLDAIGAIGIARTFTYGGYKNNPIYDPDISINSYNSLEEVKNKKSTTINHFYEKLLKLKDKMNTTEGKRIAEERHKFMENYLNEFFLEWNFAKDK</sequence>
<reference evidence="2 3" key="1">
    <citation type="submission" date="2016-06" db="EMBL/GenBank/DDBJ databases">
        <authorList>
            <person name="Kjaerup R.B."/>
            <person name="Dalgaard T.S."/>
            <person name="Juul-Madsen H.R."/>
        </authorList>
    </citation>
    <scope>NUCLEOTIDE SEQUENCE [LARGE SCALE GENOMIC DNA]</scope>
    <source>
        <strain evidence="2 3">373-A1</strain>
    </source>
</reference>
<accession>A0A174TDC8</accession>
<comment type="caution">
    <text evidence="2">The sequence shown here is derived from an EMBL/GenBank/DDBJ whole genome shotgun (WGS) entry which is preliminary data.</text>
</comment>
<dbReference type="CDD" id="cd00077">
    <property type="entry name" value="HDc"/>
    <property type="match status" value="1"/>
</dbReference>
<evidence type="ECO:0000313" key="3">
    <source>
        <dbReference type="Proteomes" id="UP000092714"/>
    </source>
</evidence>
<dbReference type="RefSeq" id="WP_055183893.1">
    <property type="nucleotide sequence ID" value="NZ_CAXSZC010000002.1"/>
</dbReference>
<name>A0A174TDC8_9CLOT</name>